<dbReference type="Gene3D" id="3.10.10.10">
    <property type="entry name" value="HIV Type 1 Reverse Transcriptase, subunit A, domain 1"/>
    <property type="match status" value="1"/>
</dbReference>
<dbReference type="CDD" id="cd01647">
    <property type="entry name" value="RT_LTR"/>
    <property type="match status" value="1"/>
</dbReference>
<feature type="compositionally biased region" description="Basic and acidic residues" evidence="1">
    <location>
        <begin position="180"/>
        <end position="189"/>
    </location>
</feature>
<evidence type="ECO:0000313" key="3">
    <source>
        <dbReference type="Proteomes" id="UP000290288"/>
    </source>
</evidence>
<dbReference type="PANTHER" id="PTHR15503:SF36">
    <property type="entry name" value="RETROTRANSPOSON GAG-LIKE PROTEIN 5"/>
    <property type="match status" value="1"/>
</dbReference>
<dbReference type="EMBL" id="SDEE01000522">
    <property type="protein sequence ID" value="RXW15697.1"/>
    <property type="molecule type" value="Genomic_DNA"/>
</dbReference>
<evidence type="ECO:0000313" key="2">
    <source>
        <dbReference type="EMBL" id="RXW15697.1"/>
    </source>
</evidence>
<gene>
    <name evidence="2" type="ORF">EST38_g10159</name>
</gene>
<dbReference type="InterPro" id="IPR043128">
    <property type="entry name" value="Rev_trsase/Diguanyl_cyclase"/>
</dbReference>
<evidence type="ECO:0008006" key="4">
    <source>
        <dbReference type="Google" id="ProtNLM"/>
    </source>
</evidence>
<dbReference type="STRING" id="2316362.A0A4Q2D841"/>
<comment type="caution">
    <text evidence="2">The sequence shown here is derived from an EMBL/GenBank/DDBJ whole genome shotgun (WGS) entry which is preliminary data.</text>
</comment>
<keyword evidence="3" id="KW-1185">Reference proteome</keyword>
<accession>A0A4Q2D841</accession>
<sequence length="343" mass="37331">MHSKTISLDVVSVAFPIILGLDWLSRHNPSIDWANPSLVLSCCNLSSPFSIWPRGSGLVGLSLSSSTLHTCSVTSTGLGLSLRASSSCRVPVPEPVPKPEEPASTSPPPAPLFLSFLTKWTGFGRSSLEPALPSPSPKVSICNLNHFCKYSKNTPIGILNFHPVGSPSYISATSPSPPNLKDDISEPKDSPNSSPPSSFLPPKYMPWADSVVSPTAVNDLLPHYPYNCAIKIKEGKSSLFGPLYCLTQDEHKALGDYIKDNLQKGFIHRSTSPAASPILFVHKKTGDLCLCVDYRGLNAITKKNHYPLPHINDLLDHTQGCKFFTVIDLKNAFNLVCIRERDE</sequence>
<dbReference type="InterPro" id="IPR032567">
    <property type="entry name" value="RTL1-rel"/>
</dbReference>
<dbReference type="OrthoDB" id="128646at2759"/>
<dbReference type="PANTHER" id="PTHR15503">
    <property type="entry name" value="LDOC1 RELATED"/>
    <property type="match status" value="1"/>
</dbReference>
<name>A0A4Q2D841_9AGAR</name>
<organism evidence="2 3">
    <name type="scientific">Candolleomyces aberdarensis</name>
    <dbReference type="NCBI Taxonomy" id="2316362"/>
    <lineage>
        <taxon>Eukaryota</taxon>
        <taxon>Fungi</taxon>
        <taxon>Dikarya</taxon>
        <taxon>Basidiomycota</taxon>
        <taxon>Agaricomycotina</taxon>
        <taxon>Agaricomycetes</taxon>
        <taxon>Agaricomycetidae</taxon>
        <taxon>Agaricales</taxon>
        <taxon>Agaricineae</taxon>
        <taxon>Psathyrellaceae</taxon>
        <taxon>Candolleomyces</taxon>
    </lineage>
</organism>
<dbReference type="Gene3D" id="2.40.70.10">
    <property type="entry name" value="Acid Proteases"/>
    <property type="match status" value="1"/>
</dbReference>
<reference evidence="2 3" key="1">
    <citation type="submission" date="2019-01" db="EMBL/GenBank/DDBJ databases">
        <title>Draft genome sequence of Psathyrella aberdarensis IHI B618.</title>
        <authorList>
            <person name="Buettner E."/>
            <person name="Kellner H."/>
        </authorList>
    </citation>
    <scope>NUCLEOTIDE SEQUENCE [LARGE SCALE GENOMIC DNA]</scope>
    <source>
        <strain evidence="2 3">IHI B618</strain>
    </source>
</reference>
<proteinExistence type="predicted"/>
<dbReference type="Proteomes" id="UP000290288">
    <property type="component" value="Unassembled WGS sequence"/>
</dbReference>
<evidence type="ECO:0000256" key="1">
    <source>
        <dbReference type="SAM" id="MobiDB-lite"/>
    </source>
</evidence>
<dbReference type="AlphaFoldDB" id="A0A4Q2D841"/>
<dbReference type="SUPFAM" id="SSF56672">
    <property type="entry name" value="DNA/RNA polymerases"/>
    <property type="match status" value="1"/>
</dbReference>
<protein>
    <recommendedName>
        <fullName evidence="4">Reverse transcriptase domain-containing protein</fullName>
    </recommendedName>
</protein>
<dbReference type="InterPro" id="IPR021109">
    <property type="entry name" value="Peptidase_aspartic_dom_sf"/>
</dbReference>
<feature type="region of interest" description="Disordered" evidence="1">
    <location>
        <begin position="172"/>
        <end position="198"/>
    </location>
</feature>
<dbReference type="InterPro" id="IPR043502">
    <property type="entry name" value="DNA/RNA_pol_sf"/>
</dbReference>
<dbReference type="Gene3D" id="3.30.70.270">
    <property type="match status" value="1"/>
</dbReference>